<protein>
    <submittedName>
        <fullName evidence="1">Uncharacterized protein</fullName>
    </submittedName>
</protein>
<keyword evidence="2" id="KW-1185">Reference proteome</keyword>
<organism evidence="1 2">
    <name type="scientific">Potamilus streckersoni</name>
    <dbReference type="NCBI Taxonomy" id="2493646"/>
    <lineage>
        <taxon>Eukaryota</taxon>
        <taxon>Metazoa</taxon>
        <taxon>Spiralia</taxon>
        <taxon>Lophotrochozoa</taxon>
        <taxon>Mollusca</taxon>
        <taxon>Bivalvia</taxon>
        <taxon>Autobranchia</taxon>
        <taxon>Heteroconchia</taxon>
        <taxon>Palaeoheterodonta</taxon>
        <taxon>Unionida</taxon>
        <taxon>Unionoidea</taxon>
        <taxon>Unionidae</taxon>
        <taxon>Ambleminae</taxon>
        <taxon>Lampsilini</taxon>
        <taxon>Potamilus</taxon>
    </lineage>
</organism>
<reference evidence="1" key="1">
    <citation type="journal article" date="2021" name="Genome Biol. Evol.">
        <title>A High-Quality Reference Genome for a Parasitic Bivalve with Doubly Uniparental Inheritance (Bivalvia: Unionida).</title>
        <authorList>
            <person name="Smith C.H."/>
        </authorList>
    </citation>
    <scope>NUCLEOTIDE SEQUENCE</scope>
    <source>
        <strain evidence="1">CHS0354</strain>
    </source>
</reference>
<dbReference type="EMBL" id="JAEAOA010001214">
    <property type="protein sequence ID" value="KAK3594989.1"/>
    <property type="molecule type" value="Genomic_DNA"/>
</dbReference>
<evidence type="ECO:0000313" key="1">
    <source>
        <dbReference type="EMBL" id="KAK3594989.1"/>
    </source>
</evidence>
<accession>A0AAE0VYU7</accession>
<proteinExistence type="predicted"/>
<name>A0AAE0VYU7_9BIVA</name>
<comment type="caution">
    <text evidence="1">The sequence shown here is derived from an EMBL/GenBank/DDBJ whole genome shotgun (WGS) entry which is preliminary data.</text>
</comment>
<sequence length="118" mass="12973">MPNGGPPVAGEEIRCLPNGGRGLDFNLQKGKRPYLEELWSKVLKLHIATCWGLTTVYTNVRVLRVTEDDAKKITPFLILRDICLKPSIRDVNTTAIALDAEPPATCSENSISHTAKTT</sequence>
<dbReference type="AlphaFoldDB" id="A0AAE0VYU7"/>
<evidence type="ECO:0000313" key="2">
    <source>
        <dbReference type="Proteomes" id="UP001195483"/>
    </source>
</evidence>
<reference evidence="1" key="2">
    <citation type="journal article" date="2021" name="Genome Biol. Evol.">
        <title>Developing a high-quality reference genome for a parasitic bivalve with doubly uniparental inheritance (Bivalvia: Unionida).</title>
        <authorList>
            <person name="Smith C.H."/>
        </authorList>
    </citation>
    <scope>NUCLEOTIDE SEQUENCE</scope>
    <source>
        <strain evidence="1">CHS0354</strain>
        <tissue evidence="1">Mantle</tissue>
    </source>
</reference>
<gene>
    <name evidence="1" type="ORF">CHS0354_019918</name>
</gene>
<reference evidence="1" key="3">
    <citation type="submission" date="2023-05" db="EMBL/GenBank/DDBJ databases">
        <authorList>
            <person name="Smith C.H."/>
        </authorList>
    </citation>
    <scope>NUCLEOTIDE SEQUENCE</scope>
    <source>
        <strain evidence="1">CHS0354</strain>
        <tissue evidence="1">Mantle</tissue>
    </source>
</reference>
<dbReference type="Proteomes" id="UP001195483">
    <property type="component" value="Unassembled WGS sequence"/>
</dbReference>